<evidence type="ECO:0000313" key="4">
    <source>
        <dbReference type="Proteomes" id="UP001620409"/>
    </source>
</evidence>
<proteinExistence type="predicted"/>
<gene>
    <name evidence="3" type="ORF">ISP18_12520</name>
</gene>
<dbReference type="RefSeq" id="WP_380012239.1">
    <property type="nucleotide sequence ID" value="NZ_JADIKI010000023.1"/>
</dbReference>
<dbReference type="Pfam" id="PF10593">
    <property type="entry name" value="Z1"/>
    <property type="match status" value="1"/>
</dbReference>
<organism evidence="3 4">
    <name type="scientific">Dyella humi</name>
    <dbReference type="NCBI Taxonomy" id="1770547"/>
    <lineage>
        <taxon>Bacteria</taxon>
        <taxon>Pseudomonadati</taxon>
        <taxon>Pseudomonadota</taxon>
        <taxon>Gammaproteobacteria</taxon>
        <taxon>Lysobacterales</taxon>
        <taxon>Rhodanobacteraceae</taxon>
        <taxon>Dyella</taxon>
    </lineage>
</organism>
<dbReference type="EMBL" id="JADIKI010000023">
    <property type="protein sequence ID" value="MFK2855418.1"/>
    <property type="molecule type" value="Genomic_DNA"/>
</dbReference>
<feature type="region of interest" description="Disordered" evidence="1">
    <location>
        <begin position="866"/>
        <end position="893"/>
    </location>
</feature>
<keyword evidence="4" id="KW-1185">Reference proteome</keyword>
<reference evidence="3 4" key="1">
    <citation type="submission" date="2020-10" db="EMBL/GenBank/DDBJ databases">
        <title>Phylogeny of dyella-like bacteria.</title>
        <authorList>
            <person name="Fu J."/>
        </authorList>
    </citation>
    <scope>NUCLEOTIDE SEQUENCE [LARGE SCALE GENOMIC DNA]</scope>
    <source>
        <strain evidence="3 4">DHG40</strain>
    </source>
</reference>
<sequence length="965" mass="107294">MLDTSSSLTPVLNIAQTLLEVEKGKQQAITPLIIAEKVDHATAVVSASLSDADREFIIAELIRRFSHWIGRDSALEDTHDHIAWLVSERKKDWRYWQRYQTMLERKLSVSVVEALDKSTDGILSKLEDPTREGNWDRRGLVVGHVQSGKTGNYSGLVCKAADAGYKVIIVLAGLHNNLRSQTQIRLEESFLGYETSENRDRGTPVGVGLIDSDPRIHPNCATTRADNGDFNAGVARQFAISPEQRPWLFVVKKQKTVLTQLLKWIRGHVADSTDAATGRKIVTNLPLLVIDDEADNASVDTGEQVFDSDGVPDDEHQPTAINSLIRKIIHSFAKSAYVGYTATPFANIFIHRRGATNEEGLDLFPQSFIINLAAPSNYVGPARVFGLSSPEGRSEGLPLTSFITDHVKQEAPDHPDGWMPGKHKKDHVPLFDGQAVPPPSLIKAIHSFVLACAARKCRGQGREHSSMLIHVTRFTSVQGEVREQVEAVVNSMRQKLTHKVDHQGLLSGLRQLWEEDFVPTSQVLQKPLESHGERLLIPEWAAIAEVLPDVVRDIIVRVVNGTAKDALDYSDQSEVGLKVIAIGGDKLARGLTLEGLCTSYFVRTTKMYDTLMQMGRWFGYRPGYLDLCRLYTSEDLVEWFKHIADASEELREEFDAMAERGDTPENYGLRVQSHSVLLVTSPLKMRTSKELQLSFSGELLETVSLFKTDVRLTRNLTATEDLIRGMGQPNERNPTRMRAGNESKWTGSYLWKGVSADLIADFFGNYLTHPDAHKVKSNLLADFVRQMARSNELTSWTVVMIGGGEGRPHRFGNDIYIDMLKRKDETSGPEKYSIGRLLSPRDEAIDLDDDAWQAALSLTIRTWEATGGKRSSRPSQPEVPNGPAVRRIRGKGAAGVTAAPERGLLLLYALDPCEARPSDALNHGFENDDLPVIAFGVSFPSSDNGVKVTYQVDHLRWEQEYGAGE</sequence>
<feature type="domain" description="Putative endonuclease Z1" evidence="2">
    <location>
        <begin position="440"/>
        <end position="675"/>
    </location>
</feature>
<comment type="caution">
    <text evidence="3">The sequence shown here is derived from an EMBL/GenBank/DDBJ whole genome shotgun (WGS) entry which is preliminary data.</text>
</comment>
<accession>A0ABW8IKU6</accession>
<protein>
    <submittedName>
        <fullName evidence="3">Z1 domain-containing protein</fullName>
    </submittedName>
</protein>
<evidence type="ECO:0000256" key="1">
    <source>
        <dbReference type="SAM" id="MobiDB-lite"/>
    </source>
</evidence>
<evidence type="ECO:0000259" key="2">
    <source>
        <dbReference type="Pfam" id="PF10593"/>
    </source>
</evidence>
<evidence type="ECO:0000313" key="3">
    <source>
        <dbReference type="EMBL" id="MFK2855418.1"/>
    </source>
</evidence>
<dbReference type="Proteomes" id="UP001620409">
    <property type="component" value="Unassembled WGS sequence"/>
</dbReference>
<name>A0ABW8IKU6_9GAMM</name>
<dbReference type="InterPro" id="IPR018310">
    <property type="entry name" value="Put_endonuclease_Z1-dom"/>
</dbReference>